<dbReference type="EMBL" id="CP000272">
    <property type="protein sequence ID" value="ABE36224.1"/>
    <property type="molecule type" value="Genomic_DNA"/>
</dbReference>
<keyword evidence="2" id="KW-1185">Reference proteome</keyword>
<accession>Q13I65</accession>
<evidence type="ECO:0000313" key="1">
    <source>
        <dbReference type="EMBL" id="ABE36224.1"/>
    </source>
</evidence>
<dbReference type="AlphaFoldDB" id="Q13I65"/>
<dbReference type="STRING" id="266265.Bxe_C0301"/>
<reference evidence="1 2" key="1">
    <citation type="journal article" date="2006" name="Proc. Natl. Acad. Sci. U.S.A.">
        <title>Burkholderia xenovorans LB400 harbors a multi-replicon, 9.73-Mbp genome shaped for versatility.</title>
        <authorList>
            <person name="Chain P.S."/>
            <person name="Denef V.J."/>
            <person name="Konstantinidis K.T."/>
            <person name="Vergez L.M."/>
            <person name="Agullo L."/>
            <person name="Reyes V.L."/>
            <person name="Hauser L."/>
            <person name="Cordova M."/>
            <person name="Gomez L."/>
            <person name="Gonzalez M."/>
            <person name="Land M."/>
            <person name="Lao V."/>
            <person name="Larimer F."/>
            <person name="LiPuma J.J."/>
            <person name="Mahenthiralingam E."/>
            <person name="Malfatti S.A."/>
            <person name="Marx C.J."/>
            <person name="Parnell J.J."/>
            <person name="Ramette A."/>
            <person name="Richardson P."/>
            <person name="Seeger M."/>
            <person name="Smith D."/>
            <person name="Spilker T."/>
            <person name="Sul W.J."/>
            <person name="Tsoi T.V."/>
            <person name="Ulrich L.E."/>
            <person name="Zhulin I.B."/>
            <person name="Tiedje J.M."/>
        </authorList>
    </citation>
    <scope>NUCLEOTIDE SEQUENCE [LARGE SCALE GENOMIC DNA]</scope>
    <source>
        <strain evidence="1 2">LB400</strain>
    </source>
</reference>
<protein>
    <submittedName>
        <fullName evidence="1">Uncharacterized protein</fullName>
    </submittedName>
</protein>
<gene>
    <name evidence="1" type="ORF">Bxe_C0301</name>
</gene>
<name>Q13I65_PARXL</name>
<organism evidence="1 2">
    <name type="scientific">Paraburkholderia xenovorans (strain LB400)</name>
    <dbReference type="NCBI Taxonomy" id="266265"/>
    <lineage>
        <taxon>Bacteria</taxon>
        <taxon>Pseudomonadati</taxon>
        <taxon>Pseudomonadota</taxon>
        <taxon>Betaproteobacteria</taxon>
        <taxon>Burkholderiales</taxon>
        <taxon>Burkholderiaceae</taxon>
        <taxon>Paraburkholderia</taxon>
    </lineage>
</organism>
<proteinExistence type="predicted"/>
<dbReference type="Proteomes" id="UP000001817">
    <property type="component" value="Chromosome 3"/>
</dbReference>
<evidence type="ECO:0000313" key="2">
    <source>
        <dbReference type="Proteomes" id="UP000001817"/>
    </source>
</evidence>
<sequence>MSRKLIYGVFTFFQPWGDLMRWMDEALDIQHVKNWAILNPSIEDGSESCVQQLDAFCRSAQGFRRFPALEQFPLVARGLPARVILNPGTQLAGVRRHGDRVSSLRIN</sequence>
<dbReference type="KEGG" id="bxe:Bxe_C0301"/>